<feature type="binding site" evidence="1">
    <location>
        <position position="24"/>
    </location>
    <ligand>
        <name>L-glutamate</name>
        <dbReference type="ChEBI" id="CHEBI:29985"/>
    </ligand>
</feature>
<gene>
    <name evidence="2" type="ORF">CGI_10021559</name>
</gene>
<dbReference type="HOGENOM" id="CLU_2456989_0_0_1"/>
<evidence type="ECO:0000256" key="1">
    <source>
        <dbReference type="PIRSR" id="PIRSR600101-2"/>
    </source>
</evidence>
<dbReference type="PANTHER" id="PTHR11686:SF9">
    <property type="entry name" value="RE13973P"/>
    <property type="match status" value="1"/>
</dbReference>
<dbReference type="InterPro" id="IPR043137">
    <property type="entry name" value="GGT_ssub_C"/>
</dbReference>
<dbReference type="GO" id="GO:0036374">
    <property type="term" value="F:glutathione hydrolase activity"/>
    <property type="evidence" value="ECO:0007669"/>
    <property type="project" value="InterPro"/>
</dbReference>
<dbReference type="AlphaFoldDB" id="K1Q4H8"/>
<evidence type="ECO:0000313" key="2">
    <source>
        <dbReference type="EMBL" id="EKC31457.1"/>
    </source>
</evidence>
<dbReference type="EMBL" id="JH817258">
    <property type="protein sequence ID" value="EKC31457.1"/>
    <property type="molecule type" value="Genomic_DNA"/>
</dbReference>
<dbReference type="Pfam" id="PF01019">
    <property type="entry name" value="G_glu_transpept"/>
    <property type="match status" value="1"/>
</dbReference>
<dbReference type="Gene3D" id="3.60.20.40">
    <property type="match status" value="1"/>
</dbReference>
<dbReference type="InterPro" id="IPR029055">
    <property type="entry name" value="Ntn_hydrolases_N"/>
</dbReference>
<sequence>MAPSIVVNTKVSCARRLNLGATGGESIPSAVVQTALNVLSYNMNLTVAVQAPRVRVSLSPEKVVYEGQWTMCLSKVIVMSETKACSVHV</sequence>
<proteinExistence type="predicted"/>
<dbReference type="InParanoid" id="K1Q4H8"/>
<dbReference type="PANTHER" id="PTHR11686">
    <property type="entry name" value="GAMMA GLUTAMYL TRANSPEPTIDASE"/>
    <property type="match status" value="1"/>
</dbReference>
<reference evidence="2" key="1">
    <citation type="journal article" date="2012" name="Nature">
        <title>The oyster genome reveals stress adaptation and complexity of shell formation.</title>
        <authorList>
            <person name="Zhang G."/>
            <person name="Fang X."/>
            <person name="Guo X."/>
            <person name="Li L."/>
            <person name="Luo R."/>
            <person name="Xu F."/>
            <person name="Yang P."/>
            <person name="Zhang L."/>
            <person name="Wang X."/>
            <person name="Qi H."/>
            <person name="Xiong Z."/>
            <person name="Que H."/>
            <person name="Xie Y."/>
            <person name="Holland P.W."/>
            <person name="Paps J."/>
            <person name="Zhu Y."/>
            <person name="Wu F."/>
            <person name="Chen Y."/>
            <person name="Wang J."/>
            <person name="Peng C."/>
            <person name="Meng J."/>
            <person name="Yang L."/>
            <person name="Liu J."/>
            <person name="Wen B."/>
            <person name="Zhang N."/>
            <person name="Huang Z."/>
            <person name="Zhu Q."/>
            <person name="Feng Y."/>
            <person name="Mount A."/>
            <person name="Hedgecock D."/>
            <person name="Xu Z."/>
            <person name="Liu Y."/>
            <person name="Domazet-Loso T."/>
            <person name="Du Y."/>
            <person name="Sun X."/>
            <person name="Zhang S."/>
            <person name="Liu B."/>
            <person name="Cheng P."/>
            <person name="Jiang X."/>
            <person name="Li J."/>
            <person name="Fan D."/>
            <person name="Wang W."/>
            <person name="Fu W."/>
            <person name="Wang T."/>
            <person name="Wang B."/>
            <person name="Zhang J."/>
            <person name="Peng Z."/>
            <person name="Li Y."/>
            <person name="Li N."/>
            <person name="Wang J."/>
            <person name="Chen M."/>
            <person name="He Y."/>
            <person name="Tan F."/>
            <person name="Song X."/>
            <person name="Zheng Q."/>
            <person name="Huang R."/>
            <person name="Yang H."/>
            <person name="Du X."/>
            <person name="Chen L."/>
            <person name="Yang M."/>
            <person name="Gaffney P.M."/>
            <person name="Wang S."/>
            <person name="Luo L."/>
            <person name="She Z."/>
            <person name="Ming Y."/>
            <person name="Huang W."/>
            <person name="Zhang S."/>
            <person name="Huang B."/>
            <person name="Zhang Y."/>
            <person name="Qu T."/>
            <person name="Ni P."/>
            <person name="Miao G."/>
            <person name="Wang J."/>
            <person name="Wang Q."/>
            <person name="Steinberg C.E."/>
            <person name="Wang H."/>
            <person name="Li N."/>
            <person name="Qian L."/>
            <person name="Zhang G."/>
            <person name="Li Y."/>
            <person name="Yang H."/>
            <person name="Liu X."/>
            <person name="Wang J."/>
            <person name="Yin Y."/>
            <person name="Wang J."/>
        </authorList>
    </citation>
    <scope>NUCLEOTIDE SEQUENCE [LARGE SCALE GENOMIC DNA]</scope>
    <source>
        <strain evidence="2">05x7-T-G4-1.051#20</strain>
    </source>
</reference>
<protein>
    <submittedName>
        <fullName evidence="2">Uncharacterized protein</fullName>
    </submittedName>
</protein>
<name>K1Q4H8_MAGGI</name>
<accession>K1Q4H8</accession>
<dbReference type="GO" id="GO:0005886">
    <property type="term" value="C:plasma membrane"/>
    <property type="evidence" value="ECO:0007669"/>
    <property type="project" value="TreeGrafter"/>
</dbReference>
<organism evidence="2">
    <name type="scientific">Magallana gigas</name>
    <name type="common">Pacific oyster</name>
    <name type="synonym">Crassostrea gigas</name>
    <dbReference type="NCBI Taxonomy" id="29159"/>
    <lineage>
        <taxon>Eukaryota</taxon>
        <taxon>Metazoa</taxon>
        <taxon>Spiralia</taxon>
        <taxon>Lophotrochozoa</taxon>
        <taxon>Mollusca</taxon>
        <taxon>Bivalvia</taxon>
        <taxon>Autobranchia</taxon>
        <taxon>Pteriomorphia</taxon>
        <taxon>Ostreida</taxon>
        <taxon>Ostreoidea</taxon>
        <taxon>Ostreidae</taxon>
        <taxon>Magallana</taxon>
    </lineage>
</organism>
<dbReference type="GO" id="GO:0006751">
    <property type="term" value="P:glutathione catabolic process"/>
    <property type="evidence" value="ECO:0007669"/>
    <property type="project" value="InterPro"/>
</dbReference>
<dbReference type="InterPro" id="IPR000101">
    <property type="entry name" value="GGT_peptidase"/>
</dbReference>
<dbReference type="SUPFAM" id="SSF56235">
    <property type="entry name" value="N-terminal nucleophile aminohydrolases (Ntn hydrolases)"/>
    <property type="match status" value="1"/>
</dbReference>